<proteinExistence type="predicted"/>
<dbReference type="Proteomes" id="UP000030765">
    <property type="component" value="Unassembled WGS sequence"/>
</dbReference>
<keyword evidence="3" id="KW-1185">Reference proteome</keyword>
<dbReference type="AlphaFoldDB" id="A0A084VA63"/>
<dbReference type="EMBL" id="KE524012">
    <property type="protein sequence ID" value="KFB34857.1"/>
    <property type="molecule type" value="Genomic_DNA"/>
</dbReference>
<accession>A0A084VA63</accession>
<dbReference type="VEuPathDB" id="VectorBase:ASIC000405"/>
<reference evidence="1 3" key="1">
    <citation type="journal article" date="2014" name="BMC Genomics">
        <title>Genome sequence of Anopheles sinensis provides insight into genetics basis of mosquito competence for malaria parasites.</title>
        <authorList>
            <person name="Zhou D."/>
            <person name="Zhang D."/>
            <person name="Ding G."/>
            <person name="Shi L."/>
            <person name="Hou Q."/>
            <person name="Ye Y."/>
            <person name="Xu Y."/>
            <person name="Zhou H."/>
            <person name="Xiong C."/>
            <person name="Li S."/>
            <person name="Yu J."/>
            <person name="Hong S."/>
            <person name="Yu X."/>
            <person name="Zou P."/>
            <person name="Chen C."/>
            <person name="Chang X."/>
            <person name="Wang W."/>
            <person name="Lv Y."/>
            <person name="Sun Y."/>
            <person name="Ma L."/>
            <person name="Shen B."/>
            <person name="Zhu C."/>
        </authorList>
    </citation>
    <scope>NUCLEOTIDE SEQUENCE [LARGE SCALE GENOMIC DNA]</scope>
</reference>
<name>A0A084VA63_ANOSI</name>
<protein>
    <submittedName>
        <fullName evidence="1 2">Uncharacterized protein</fullName>
    </submittedName>
</protein>
<dbReference type="EnsemblMetazoa" id="ASIC000405-RA">
    <property type="protein sequence ID" value="ASIC000405-PA"/>
    <property type="gene ID" value="ASIC000405"/>
</dbReference>
<dbReference type="EMBL" id="ATLV01001920">
    <property type="status" value="NOT_ANNOTATED_CDS"/>
    <property type="molecule type" value="Genomic_DNA"/>
</dbReference>
<evidence type="ECO:0000313" key="1">
    <source>
        <dbReference type="EMBL" id="KFB34857.1"/>
    </source>
</evidence>
<gene>
    <name evidence="1" type="ORF">ZHAS_00000405</name>
</gene>
<sequence>MDGGYFKVSARLIRSFPSIPTAFAELPAMDIPFARSSLKRCEREHHPQQPKGLRCQRGKGMRFAKNTHSRFAGSVGP</sequence>
<organism evidence="1">
    <name type="scientific">Anopheles sinensis</name>
    <name type="common">Mosquito</name>
    <dbReference type="NCBI Taxonomy" id="74873"/>
    <lineage>
        <taxon>Eukaryota</taxon>
        <taxon>Metazoa</taxon>
        <taxon>Ecdysozoa</taxon>
        <taxon>Arthropoda</taxon>
        <taxon>Hexapoda</taxon>
        <taxon>Insecta</taxon>
        <taxon>Pterygota</taxon>
        <taxon>Neoptera</taxon>
        <taxon>Endopterygota</taxon>
        <taxon>Diptera</taxon>
        <taxon>Nematocera</taxon>
        <taxon>Culicoidea</taxon>
        <taxon>Culicidae</taxon>
        <taxon>Anophelinae</taxon>
        <taxon>Anopheles</taxon>
    </lineage>
</organism>
<evidence type="ECO:0000313" key="3">
    <source>
        <dbReference type="Proteomes" id="UP000030765"/>
    </source>
</evidence>
<evidence type="ECO:0000313" key="2">
    <source>
        <dbReference type="EnsemblMetazoa" id="ASIC000405-PA"/>
    </source>
</evidence>
<reference evidence="2" key="2">
    <citation type="submission" date="2020-05" db="UniProtKB">
        <authorList>
            <consortium name="EnsemblMetazoa"/>
        </authorList>
    </citation>
    <scope>IDENTIFICATION</scope>
</reference>